<dbReference type="RefSeq" id="WP_382389998.1">
    <property type="nucleotide sequence ID" value="NZ_JBHTCQ010000001.1"/>
</dbReference>
<dbReference type="InterPro" id="IPR002213">
    <property type="entry name" value="UDP_glucos_trans"/>
</dbReference>
<dbReference type="Pfam" id="PF03033">
    <property type="entry name" value="Glyco_transf_28"/>
    <property type="match status" value="1"/>
</dbReference>
<gene>
    <name evidence="3" type="ORF">ACFQQL_00100</name>
</gene>
<evidence type="ECO:0000259" key="2">
    <source>
        <dbReference type="Pfam" id="PF06722"/>
    </source>
</evidence>
<name>A0ABW2Q1U9_9MICO</name>
<dbReference type="PANTHER" id="PTHR48050">
    <property type="entry name" value="STEROL 3-BETA-GLUCOSYLTRANSFERASE"/>
    <property type="match status" value="1"/>
</dbReference>
<sequence length="413" mass="43683">MRVLIATSGTRGDVVPFLGVGQRLQAAGHEVTIGVHDSHAGLVTAAGLGHRSIGGDMEALLDDEQRTGGRGATPRGVSQSVRLARQFLRELGEGLVDAAGTGTDVLLLASSTAPLGWHVAQALDVPSAGLYLQPLEPTREFSPIWLTPRPFGATGNLALGHAASVVIDAATSAAVRELRDRLGLPRMSIREVRRVQAEDRWPILHGISPSIVPRPADWRDGLDVVGYWFSPPEPAWTPPADLVEFLDAGPPPVLVTLGSMATGRIDRLVRHAVVALRRAGVRGILQGVDALPDDGEDIITAGVVPHEWLLPRVAAVVHHAGAGTTAAALRAGVPTVPVPVLSDQPFWSARAVSLGVAPGVVPLRRMCTDRLTEAIHTVTTDPRYRRRATAFADRVRRDDGAAPVLDLVDALAA</sequence>
<dbReference type="Proteomes" id="UP001596455">
    <property type="component" value="Unassembled WGS sequence"/>
</dbReference>
<proteinExistence type="predicted"/>
<dbReference type="CDD" id="cd03784">
    <property type="entry name" value="GT1_Gtf-like"/>
    <property type="match status" value="1"/>
</dbReference>
<evidence type="ECO:0000313" key="3">
    <source>
        <dbReference type="EMBL" id="MFC7403489.1"/>
    </source>
</evidence>
<protein>
    <submittedName>
        <fullName evidence="3">Glycosyltransferase</fullName>
    </submittedName>
</protein>
<accession>A0ABW2Q1U9</accession>
<dbReference type="PANTHER" id="PTHR48050:SF13">
    <property type="entry name" value="STEROL 3-BETA-GLUCOSYLTRANSFERASE UGT80A2"/>
    <property type="match status" value="1"/>
</dbReference>
<feature type="domain" description="Erythromycin biosynthesis protein CIII-like C-terminal" evidence="2">
    <location>
        <begin position="287"/>
        <end position="394"/>
    </location>
</feature>
<dbReference type="InterPro" id="IPR004276">
    <property type="entry name" value="GlycoTrans_28_N"/>
</dbReference>
<feature type="domain" description="Glycosyltransferase family 28 N-terminal" evidence="1">
    <location>
        <begin position="3"/>
        <end position="126"/>
    </location>
</feature>
<evidence type="ECO:0000259" key="1">
    <source>
        <dbReference type="Pfam" id="PF03033"/>
    </source>
</evidence>
<dbReference type="Pfam" id="PF06722">
    <property type="entry name" value="EryCIII-like_C"/>
    <property type="match status" value="1"/>
</dbReference>
<reference evidence="4" key="1">
    <citation type="journal article" date="2019" name="Int. J. Syst. Evol. Microbiol.">
        <title>The Global Catalogue of Microorganisms (GCM) 10K type strain sequencing project: providing services to taxonomists for standard genome sequencing and annotation.</title>
        <authorList>
            <consortium name="The Broad Institute Genomics Platform"/>
            <consortium name="The Broad Institute Genome Sequencing Center for Infectious Disease"/>
            <person name="Wu L."/>
            <person name="Ma J."/>
        </authorList>
    </citation>
    <scope>NUCLEOTIDE SEQUENCE [LARGE SCALE GENOMIC DNA]</scope>
    <source>
        <strain evidence="4">JCM 1490</strain>
    </source>
</reference>
<dbReference type="InterPro" id="IPR050426">
    <property type="entry name" value="Glycosyltransferase_28"/>
</dbReference>
<dbReference type="EMBL" id="JBHTCQ010000001">
    <property type="protein sequence ID" value="MFC7403489.1"/>
    <property type="molecule type" value="Genomic_DNA"/>
</dbReference>
<comment type="caution">
    <text evidence="3">The sequence shown here is derived from an EMBL/GenBank/DDBJ whole genome shotgun (WGS) entry which is preliminary data.</text>
</comment>
<dbReference type="SUPFAM" id="SSF53756">
    <property type="entry name" value="UDP-Glycosyltransferase/glycogen phosphorylase"/>
    <property type="match status" value="1"/>
</dbReference>
<dbReference type="InterPro" id="IPR010610">
    <property type="entry name" value="EryCIII-like_C"/>
</dbReference>
<organism evidence="3 4">
    <name type="scientific">Georgenia alba</name>
    <dbReference type="NCBI Taxonomy" id="2233858"/>
    <lineage>
        <taxon>Bacteria</taxon>
        <taxon>Bacillati</taxon>
        <taxon>Actinomycetota</taxon>
        <taxon>Actinomycetes</taxon>
        <taxon>Micrococcales</taxon>
        <taxon>Bogoriellaceae</taxon>
        <taxon>Georgenia</taxon>
    </lineage>
</organism>
<dbReference type="Gene3D" id="3.40.50.2000">
    <property type="entry name" value="Glycogen Phosphorylase B"/>
    <property type="match status" value="2"/>
</dbReference>
<keyword evidence="4" id="KW-1185">Reference proteome</keyword>
<evidence type="ECO:0000313" key="4">
    <source>
        <dbReference type="Proteomes" id="UP001596455"/>
    </source>
</evidence>